<keyword evidence="4" id="KW-0653">Protein transport</keyword>
<keyword evidence="13" id="KW-1185">Reference proteome</keyword>
<gene>
    <name evidence="12" type="primary">Piso0_003160</name>
    <name evidence="11" type="ORF">GNLVRS01_PISO0G06210g</name>
    <name evidence="12" type="ORF">GNLVRS01_PISO0H06211g</name>
</gene>
<dbReference type="HOGENOM" id="CLU_036683_0_0_1"/>
<keyword evidence="5" id="KW-0811">Translocation</keyword>
<dbReference type="OrthoDB" id="1733656at2759"/>
<keyword evidence="2 8" id="KW-0813">Transport</keyword>
<keyword evidence="6 8" id="KW-0906">Nuclear pore complex</keyword>
<dbReference type="GO" id="GO:0044613">
    <property type="term" value="C:nuclear pore central transport channel"/>
    <property type="evidence" value="ECO:0007669"/>
    <property type="project" value="TreeGrafter"/>
</dbReference>
<evidence type="ECO:0000259" key="10">
    <source>
        <dbReference type="PROSITE" id="PS51472"/>
    </source>
</evidence>
<dbReference type="GO" id="GO:0003676">
    <property type="term" value="F:nucleic acid binding"/>
    <property type="evidence" value="ECO:0007669"/>
    <property type="project" value="InterPro"/>
</dbReference>
<evidence type="ECO:0000256" key="9">
    <source>
        <dbReference type="SAM" id="MobiDB-lite"/>
    </source>
</evidence>
<dbReference type="InterPro" id="IPR035979">
    <property type="entry name" value="RBD_domain_sf"/>
</dbReference>
<dbReference type="PROSITE" id="PS51472">
    <property type="entry name" value="RRM_NUP35"/>
    <property type="match status" value="1"/>
</dbReference>
<dbReference type="GO" id="GO:0051028">
    <property type="term" value="P:mRNA transport"/>
    <property type="evidence" value="ECO:0007669"/>
    <property type="project" value="UniProtKB-UniRule"/>
</dbReference>
<feature type="region of interest" description="Disordered" evidence="9">
    <location>
        <begin position="188"/>
        <end position="208"/>
    </location>
</feature>
<dbReference type="GO" id="GO:0017056">
    <property type="term" value="F:structural constituent of nuclear pore"/>
    <property type="evidence" value="ECO:0007669"/>
    <property type="project" value="TreeGrafter"/>
</dbReference>
<evidence type="ECO:0000256" key="8">
    <source>
        <dbReference type="PROSITE-ProRule" id="PRU00804"/>
    </source>
</evidence>
<dbReference type="InParanoid" id="G8YHC6"/>
<evidence type="ECO:0000256" key="6">
    <source>
        <dbReference type="ARBA" id="ARBA00023132"/>
    </source>
</evidence>
<evidence type="ECO:0000256" key="4">
    <source>
        <dbReference type="ARBA" id="ARBA00022927"/>
    </source>
</evidence>
<keyword evidence="7 8" id="KW-0539">Nucleus</keyword>
<evidence type="ECO:0000256" key="3">
    <source>
        <dbReference type="ARBA" id="ARBA00022816"/>
    </source>
</evidence>
<dbReference type="Pfam" id="PF05172">
    <property type="entry name" value="RRM_Nup35"/>
    <property type="match status" value="1"/>
</dbReference>
<dbReference type="EMBL" id="FO082052">
    <property type="protein sequence ID" value="CCE80828.1"/>
    <property type="molecule type" value="Genomic_DNA"/>
</dbReference>
<feature type="compositionally biased region" description="Polar residues" evidence="9">
    <location>
        <begin position="1"/>
        <end position="43"/>
    </location>
</feature>
<reference evidence="13" key="2">
    <citation type="journal article" date="2012" name="G3 (Bethesda)">
        <title>Pichia sorbitophila, an interspecies yeast hybrid reveals early steps of genome resolution following polyploidization.</title>
        <authorList>
            <person name="Leh Louis V."/>
            <person name="Despons L."/>
            <person name="Friedrich A."/>
            <person name="Martin T."/>
            <person name="Durrens P."/>
            <person name="Casaregola S."/>
            <person name="Neuveglise C."/>
            <person name="Fairhead C."/>
            <person name="Marck C."/>
            <person name="Cruz J.A."/>
            <person name="Straub M.L."/>
            <person name="Kugler V."/>
            <person name="Sacerdot C."/>
            <person name="Uzunov Z."/>
            <person name="Thierry A."/>
            <person name="Weiss S."/>
            <person name="Bleykasten C."/>
            <person name="De Montigny J."/>
            <person name="Jacques N."/>
            <person name="Jung P."/>
            <person name="Lemaire M."/>
            <person name="Mallet S."/>
            <person name="Morel G."/>
            <person name="Richard G.F."/>
            <person name="Sarkar A."/>
            <person name="Savel G."/>
            <person name="Schacherer J."/>
            <person name="Seret M.L."/>
            <person name="Talla E."/>
            <person name="Samson G."/>
            <person name="Jubin C."/>
            <person name="Poulain J."/>
            <person name="Vacherie B."/>
            <person name="Barbe V."/>
            <person name="Pelletier E."/>
            <person name="Sherman D.J."/>
            <person name="Westhof E."/>
            <person name="Weissenbach J."/>
            <person name="Baret P.V."/>
            <person name="Wincker P."/>
            <person name="Gaillardin C."/>
            <person name="Dujon B."/>
            <person name="Souciet J.L."/>
        </authorList>
    </citation>
    <scope>NUCLEOTIDE SEQUENCE [LARGE SCALE GENOMIC DNA]</scope>
    <source>
        <strain evidence="13">ATCC MYA-4447 / BCRC 22081 / CBS 7064 / NBRC 10061 / NRRL Y-12695</strain>
    </source>
</reference>
<keyword evidence="3 8" id="KW-0509">mRNA transport</keyword>
<comment type="subcellular location">
    <subcellularLocation>
        <location evidence="1">Nucleus</location>
        <location evidence="1">Nuclear pore complex</location>
    </subcellularLocation>
</comment>
<name>G8YHC6_PICSO</name>
<evidence type="ECO:0000256" key="7">
    <source>
        <dbReference type="ARBA" id="ARBA00023242"/>
    </source>
</evidence>
<dbReference type="GO" id="GO:0006607">
    <property type="term" value="P:NLS-bearing protein import into nucleus"/>
    <property type="evidence" value="ECO:0007669"/>
    <property type="project" value="TreeGrafter"/>
</dbReference>
<evidence type="ECO:0000256" key="2">
    <source>
        <dbReference type="ARBA" id="ARBA00022448"/>
    </source>
</evidence>
<dbReference type="eggNOG" id="ENOG502QWFW">
    <property type="taxonomic scope" value="Eukaryota"/>
</dbReference>
<feature type="compositionally biased region" description="Basic residues" evidence="9">
    <location>
        <begin position="44"/>
        <end position="60"/>
    </location>
</feature>
<evidence type="ECO:0000313" key="12">
    <source>
        <dbReference type="EMBL" id="CCE80828.1"/>
    </source>
</evidence>
<accession>G8YHC6</accession>
<dbReference type="FunCoup" id="G8YHC6">
    <property type="interactions" value="308"/>
</dbReference>
<protein>
    <submittedName>
        <fullName evidence="12">Piso0_003160 protein</fullName>
    </submittedName>
</protein>
<dbReference type="OMA" id="WIKLTYD"/>
<dbReference type="InterPro" id="IPR007846">
    <property type="entry name" value="RRM_NUP35_dom"/>
</dbReference>
<sequence length="407" mass="44673">MSTLFGSGNTAGSGEPLFNQTSGGISGSKESNISGKQPQWFQNTKRRTIPNHLLPKKKTGFHITSSATKRENKSKTDGTGSQGSGQFNLLSFGTTQRKALTAGSTADRANSVGSLFDTSSGDISRVDKSASEIFHDEPSVAQFEDDAPPSRSIYDLNDEVLISLDKPSNANNDYFLNKDPKNFNNVFNRDGTSAPATEKSAQDDLKNNPLEHSESAILVFGYPETMANQVISYFQEFGTILEDFEVTKRHNTLARFQNSSNNGQKKPFIPIFSGKSWVKLTYDNPSSALDALQENGSVFNGVLLGVIPYTKDAIEKLQKRKIEKNEDIGGGLKTDLLFSEKNREQTLIDTGNTQTSYASKLELKDGSKFFLSPEAPGTSKAEEEKKATNNQGLISNFLRFFFGFNEL</sequence>
<dbReference type="EMBL" id="FO082053">
    <property type="protein sequence ID" value="CCE80063.1"/>
    <property type="molecule type" value="Genomic_DNA"/>
</dbReference>
<feature type="domain" description="RRM Nup35-type" evidence="10">
    <location>
        <begin position="211"/>
        <end position="316"/>
    </location>
</feature>
<dbReference type="PANTHER" id="PTHR21527:SF6">
    <property type="entry name" value="NUCLEOPORIN NUP35"/>
    <property type="match status" value="1"/>
</dbReference>
<dbReference type="STRING" id="559304.G8YHC6"/>
<proteinExistence type="predicted"/>
<evidence type="ECO:0000256" key="5">
    <source>
        <dbReference type="ARBA" id="ARBA00023010"/>
    </source>
</evidence>
<dbReference type="Proteomes" id="UP000005222">
    <property type="component" value="Chromosome H"/>
</dbReference>
<feature type="region of interest" description="Disordered" evidence="9">
    <location>
        <begin position="1"/>
        <end position="88"/>
    </location>
</feature>
<dbReference type="SUPFAM" id="SSF54928">
    <property type="entry name" value="RNA-binding domain, RBD"/>
    <property type="match status" value="1"/>
</dbReference>
<organism evidence="12 13">
    <name type="scientific">Pichia sorbitophila (strain ATCC MYA-4447 / BCRC 22081 / CBS 7064 / NBRC 10061 / NRRL Y-12695)</name>
    <name type="common">Hybrid yeast</name>
    <dbReference type="NCBI Taxonomy" id="559304"/>
    <lineage>
        <taxon>Eukaryota</taxon>
        <taxon>Fungi</taxon>
        <taxon>Dikarya</taxon>
        <taxon>Ascomycota</taxon>
        <taxon>Saccharomycotina</taxon>
        <taxon>Pichiomycetes</taxon>
        <taxon>Debaryomycetaceae</taxon>
        <taxon>Millerozyma</taxon>
    </lineage>
</organism>
<dbReference type="Gene3D" id="3.30.70.330">
    <property type="match status" value="1"/>
</dbReference>
<dbReference type="Proteomes" id="UP000005222">
    <property type="component" value="Chromosome G"/>
</dbReference>
<dbReference type="InterPro" id="IPR012677">
    <property type="entry name" value="Nucleotide-bd_a/b_plait_sf"/>
</dbReference>
<dbReference type="PANTHER" id="PTHR21527">
    <property type="entry name" value="NUCLEOPORIN NUP35"/>
    <property type="match status" value="1"/>
</dbReference>
<dbReference type="AlphaFoldDB" id="G8YHC6"/>
<dbReference type="GO" id="GO:0044615">
    <property type="term" value="C:nuclear pore nuclear basket"/>
    <property type="evidence" value="ECO:0007669"/>
    <property type="project" value="TreeGrafter"/>
</dbReference>
<reference evidence="12" key="1">
    <citation type="submission" date="2011-10" db="EMBL/GenBank/DDBJ databases">
        <authorList>
            <person name="Genoscope - CEA"/>
        </authorList>
    </citation>
    <scope>NUCLEOTIDE SEQUENCE</scope>
</reference>
<dbReference type="GO" id="GO:0005543">
    <property type="term" value="F:phospholipid binding"/>
    <property type="evidence" value="ECO:0007669"/>
    <property type="project" value="TreeGrafter"/>
</dbReference>
<evidence type="ECO:0000256" key="1">
    <source>
        <dbReference type="ARBA" id="ARBA00004567"/>
    </source>
</evidence>
<evidence type="ECO:0000313" key="11">
    <source>
        <dbReference type="EMBL" id="CCE80063.1"/>
    </source>
</evidence>
<evidence type="ECO:0000313" key="13">
    <source>
        <dbReference type="Proteomes" id="UP000005222"/>
    </source>
</evidence>
<dbReference type="CDD" id="cd12721">
    <property type="entry name" value="RRM_Nup53p_fungi"/>
    <property type="match status" value="1"/>
</dbReference>
<dbReference type="GO" id="GO:0006999">
    <property type="term" value="P:nuclear pore organization"/>
    <property type="evidence" value="ECO:0007669"/>
    <property type="project" value="TreeGrafter"/>
</dbReference>